<reference evidence="2 3" key="1">
    <citation type="journal article" date="2019" name="Syst. Appl. Microbiol.">
        <title>Microvirga tunisiensis sp. nov., a root nodule symbiotic bacterium isolated from Lupinus micranthus and L. luteus grown in Northern Tunisia.</title>
        <authorList>
            <person name="Msaddak A."/>
            <person name="Rejili M."/>
            <person name="Duran D."/>
            <person name="Mars M."/>
            <person name="Palacios J.M."/>
            <person name="Ruiz-Argueso T."/>
            <person name="Rey L."/>
            <person name="Imperial J."/>
        </authorList>
    </citation>
    <scope>NUCLEOTIDE SEQUENCE [LARGE SCALE GENOMIC DNA]</scope>
    <source>
        <strain evidence="2 3">Lmie10</strain>
    </source>
</reference>
<evidence type="ECO:0000313" key="2">
    <source>
        <dbReference type="EMBL" id="MPR28256.1"/>
    </source>
</evidence>
<feature type="region of interest" description="Disordered" evidence="1">
    <location>
        <begin position="242"/>
        <end position="266"/>
    </location>
</feature>
<feature type="region of interest" description="Disordered" evidence="1">
    <location>
        <begin position="129"/>
        <end position="154"/>
    </location>
</feature>
<proteinExistence type="predicted"/>
<accession>A0A5N7MW39</accession>
<feature type="region of interest" description="Disordered" evidence="1">
    <location>
        <begin position="78"/>
        <end position="109"/>
    </location>
</feature>
<evidence type="ECO:0000256" key="1">
    <source>
        <dbReference type="SAM" id="MobiDB-lite"/>
    </source>
</evidence>
<organism evidence="2 3">
    <name type="scientific">Microvirga tunisiensis</name>
    <dbReference type="NCBI Taxonomy" id="2108360"/>
    <lineage>
        <taxon>Bacteria</taxon>
        <taxon>Pseudomonadati</taxon>
        <taxon>Pseudomonadota</taxon>
        <taxon>Alphaproteobacteria</taxon>
        <taxon>Hyphomicrobiales</taxon>
        <taxon>Methylobacteriaceae</taxon>
        <taxon>Microvirga</taxon>
    </lineage>
</organism>
<dbReference type="Proteomes" id="UP000403266">
    <property type="component" value="Unassembled WGS sequence"/>
</dbReference>
<feature type="compositionally biased region" description="Basic and acidic residues" evidence="1">
    <location>
        <begin position="96"/>
        <end position="109"/>
    </location>
</feature>
<keyword evidence="3" id="KW-1185">Reference proteome</keyword>
<protein>
    <submittedName>
        <fullName evidence="2">Uncharacterized protein</fullName>
    </submittedName>
</protein>
<evidence type="ECO:0000313" key="3">
    <source>
        <dbReference type="Proteomes" id="UP000403266"/>
    </source>
</evidence>
<dbReference type="EMBL" id="VOSK01000133">
    <property type="protein sequence ID" value="MPR28256.1"/>
    <property type="molecule type" value="Genomic_DNA"/>
</dbReference>
<comment type="caution">
    <text evidence="2">The sequence shown here is derived from an EMBL/GenBank/DDBJ whole genome shotgun (WGS) entry which is preliminary data.</text>
</comment>
<dbReference type="AlphaFoldDB" id="A0A5N7MW39"/>
<name>A0A5N7MW39_9HYPH</name>
<sequence length="382" mass="41970">MPSTMRQFEQHITRSGGVPSKYRFTTRCSTCPKTESYESNQSVKDDVIRGYFKERGWLLGRDRSYDLCPACLARPRNTERQRGAETPPLGAARNARQPDREAAPMNARHRDTADILARHLGKPEALAAEVFRPKEAQPQRPPAPGAMSESVTSPALSPEIEQALTGMAADLKSLRSTMELMAEQVSKLVALGGQQIEAIARLAPLMIQSAEGISGSVREVVTAVQTLSPPLAVSLAQQSVSAGEIHNEQQQDVSPELEPVQAPDAPSKRIRRLAKTDGPAREAVSAQVVVKSIPDAKRPDRFYTTIRLPRELWDRAGFGPEDRIQIDWKKKALSITRVLDGGVKPKSIGDVVVVLQSWRLGDLTFDRATITAGERTLRLTSE</sequence>
<gene>
    <name evidence="2" type="ORF">FS320_24625</name>
</gene>